<evidence type="ECO:0000313" key="1">
    <source>
        <dbReference type="EMBL" id="KZS21246.1"/>
    </source>
</evidence>
<accession>A0A162SFB4</accession>
<name>A0A162SFB4_9CRUS</name>
<sequence>MQINSCNILTTFLPVSGDLHGSSLDLESRLNHQYSPKVKTFDINSLQPVLYVQNAY</sequence>
<dbReference type="Proteomes" id="UP000076858">
    <property type="component" value="Unassembled WGS sequence"/>
</dbReference>
<organism evidence="1 2">
    <name type="scientific">Daphnia magna</name>
    <dbReference type="NCBI Taxonomy" id="35525"/>
    <lineage>
        <taxon>Eukaryota</taxon>
        <taxon>Metazoa</taxon>
        <taxon>Ecdysozoa</taxon>
        <taxon>Arthropoda</taxon>
        <taxon>Crustacea</taxon>
        <taxon>Branchiopoda</taxon>
        <taxon>Diplostraca</taxon>
        <taxon>Cladocera</taxon>
        <taxon>Anomopoda</taxon>
        <taxon>Daphniidae</taxon>
        <taxon>Daphnia</taxon>
    </lineage>
</organism>
<reference evidence="1 2" key="1">
    <citation type="submission" date="2016-03" db="EMBL/GenBank/DDBJ databases">
        <title>EvidentialGene: Evidence-directed Construction of Genes on Genomes.</title>
        <authorList>
            <person name="Gilbert D.G."/>
            <person name="Choi J.-H."/>
            <person name="Mockaitis K."/>
            <person name="Colbourne J."/>
            <person name="Pfrender M."/>
        </authorList>
    </citation>
    <scope>NUCLEOTIDE SEQUENCE [LARGE SCALE GENOMIC DNA]</scope>
    <source>
        <strain evidence="1 2">Xinb3</strain>
        <tissue evidence="1">Complete organism</tissue>
    </source>
</reference>
<comment type="caution">
    <text evidence="1">The sequence shown here is derived from an EMBL/GenBank/DDBJ whole genome shotgun (WGS) entry which is preliminary data.</text>
</comment>
<proteinExistence type="predicted"/>
<evidence type="ECO:0000313" key="2">
    <source>
        <dbReference type="Proteomes" id="UP000076858"/>
    </source>
</evidence>
<dbReference type="EMBL" id="LRGB01000031">
    <property type="protein sequence ID" value="KZS21246.1"/>
    <property type="molecule type" value="Genomic_DNA"/>
</dbReference>
<protein>
    <submittedName>
        <fullName evidence="1">Uncharacterized protein</fullName>
    </submittedName>
</protein>
<gene>
    <name evidence="1" type="ORF">APZ42_011875</name>
</gene>
<dbReference type="AlphaFoldDB" id="A0A162SFB4"/>
<keyword evidence="2" id="KW-1185">Reference proteome</keyword>